<reference evidence="2" key="1">
    <citation type="submission" date="2022-11" db="UniProtKB">
        <authorList>
            <consortium name="WormBaseParasite"/>
        </authorList>
    </citation>
    <scope>IDENTIFICATION</scope>
</reference>
<evidence type="ECO:0000313" key="2">
    <source>
        <dbReference type="WBParaSite" id="nRc.2.0.1.t05503-RA"/>
    </source>
</evidence>
<sequence length="109" mass="13190">MGKGVWNCQYAMMRKWSHTEYQVEYGRLQHRQDNWFLNIPALFKMREVDNLKGNQFARYISFALRNGQTYSINTTSLMEKEWTWGLTNMISDFVRTMISLPKEVFYWKS</sequence>
<proteinExistence type="predicted"/>
<dbReference type="AlphaFoldDB" id="A0A915HVR1"/>
<evidence type="ECO:0000313" key="1">
    <source>
        <dbReference type="Proteomes" id="UP000887565"/>
    </source>
</evidence>
<accession>A0A915HVR1</accession>
<organism evidence="1 2">
    <name type="scientific">Romanomermis culicivorax</name>
    <name type="common">Nematode worm</name>
    <dbReference type="NCBI Taxonomy" id="13658"/>
    <lineage>
        <taxon>Eukaryota</taxon>
        <taxon>Metazoa</taxon>
        <taxon>Ecdysozoa</taxon>
        <taxon>Nematoda</taxon>
        <taxon>Enoplea</taxon>
        <taxon>Dorylaimia</taxon>
        <taxon>Mermithida</taxon>
        <taxon>Mermithoidea</taxon>
        <taxon>Mermithidae</taxon>
        <taxon>Romanomermis</taxon>
    </lineage>
</organism>
<keyword evidence="1" id="KW-1185">Reference proteome</keyword>
<protein>
    <submittedName>
        <fullName evidence="2">Uncharacterized protein</fullName>
    </submittedName>
</protein>
<dbReference type="Proteomes" id="UP000887565">
    <property type="component" value="Unplaced"/>
</dbReference>
<dbReference type="WBParaSite" id="nRc.2.0.1.t05503-RA">
    <property type="protein sequence ID" value="nRc.2.0.1.t05503-RA"/>
    <property type="gene ID" value="nRc.2.0.1.g05503"/>
</dbReference>
<name>A0A915HVR1_ROMCU</name>